<sequence length="168" mass="19016">MRKSATTPLIWRKSGSRLASTESETAVNAADWIQIDLVFDLICVDEKISVTIIRNCYPCVDLISEQDPLVNFCCSVKNCDVSLMYYGVLLSSNIFMVAKNEAGKRLFFACIASLLYPSMNRSMFVFSGCGLKSQRCRIFTLVSSGIILSSRKFMLIWFVVVCMRFMTY</sequence>
<keyword evidence="1" id="KW-0812">Transmembrane</keyword>
<keyword evidence="1" id="KW-0472">Membrane</keyword>
<evidence type="ECO:0000313" key="2">
    <source>
        <dbReference type="EMBL" id="EYU37442.1"/>
    </source>
</evidence>
<accession>A0A022RAW0</accession>
<keyword evidence="3" id="KW-1185">Reference proteome</keyword>
<feature type="transmembrane region" description="Helical" evidence="1">
    <location>
        <begin position="106"/>
        <end position="126"/>
    </location>
</feature>
<reference evidence="2 3" key="1">
    <citation type="journal article" date="2013" name="Proc. Natl. Acad. Sci. U.S.A.">
        <title>Fine-scale variation in meiotic recombination in Mimulus inferred from population shotgun sequencing.</title>
        <authorList>
            <person name="Hellsten U."/>
            <person name="Wright K.M."/>
            <person name="Jenkins J."/>
            <person name="Shu S."/>
            <person name="Yuan Y."/>
            <person name="Wessler S.R."/>
            <person name="Schmutz J."/>
            <person name="Willis J.H."/>
            <person name="Rokhsar D.S."/>
        </authorList>
    </citation>
    <scope>NUCLEOTIDE SEQUENCE [LARGE SCALE GENOMIC DNA]</scope>
    <source>
        <strain evidence="3">cv. DUN x IM62</strain>
    </source>
</reference>
<name>A0A022RAW0_ERYGU</name>
<evidence type="ECO:0000256" key="1">
    <source>
        <dbReference type="SAM" id="Phobius"/>
    </source>
</evidence>
<gene>
    <name evidence="2" type="ORF">MIMGU_mgv1a015078mg</name>
</gene>
<keyword evidence="1" id="KW-1133">Transmembrane helix</keyword>
<evidence type="ECO:0000313" key="3">
    <source>
        <dbReference type="Proteomes" id="UP000030748"/>
    </source>
</evidence>
<feature type="transmembrane region" description="Helical" evidence="1">
    <location>
        <begin position="138"/>
        <end position="163"/>
    </location>
</feature>
<dbReference type="AlphaFoldDB" id="A0A022RAW0"/>
<dbReference type="Proteomes" id="UP000030748">
    <property type="component" value="Unassembled WGS sequence"/>
</dbReference>
<proteinExistence type="predicted"/>
<dbReference type="EMBL" id="KI630517">
    <property type="protein sequence ID" value="EYU37442.1"/>
    <property type="molecule type" value="Genomic_DNA"/>
</dbReference>
<protein>
    <submittedName>
        <fullName evidence="2">Uncharacterized protein</fullName>
    </submittedName>
</protein>
<organism evidence="2 3">
    <name type="scientific">Erythranthe guttata</name>
    <name type="common">Yellow monkey flower</name>
    <name type="synonym">Mimulus guttatus</name>
    <dbReference type="NCBI Taxonomy" id="4155"/>
    <lineage>
        <taxon>Eukaryota</taxon>
        <taxon>Viridiplantae</taxon>
        <taxon>Streptophyta</taxon>
        <taxon>Embryophyta</taxon>
        <taxon>Tracheophyta</taxon>
        <taxon>Spermatophyta</taxon>
        <taxon>Magnoliopsida</taxon>
        <taxon>eudicotyledons</taxon>
        <taxon>Gunneridae</taxon>
        <taxon>Pentapetalae</taxon>
        <taxon>asterids</taxon>
        <taxon>lamiids</taxon>
        <taxon>Lamiales</taxon>
        <taxon>Phrymaceae</taxon>
        <taxon>Erythranthe</taxon>
    </lineage>
</organism>